<evidence type="ECO:0000313" key="3">
    <source>
        <dbReference type="Proteomes" id="UP001352263"/>
    </source>
</evidence>
<comment type="caution">
    <text evidence="2">The sequence shown here is derived from an EMBL/GenBank/DDBJ whole genome shotgun (WGS) entry which is preliminary data.</text>
</comment>
<dbReference type="EMBL" id="JAWIIV010000003">
    <property type="protein sequence ID" value="MEC4718512.1"/>
    <property type="molecule type" value="Genomic_DNA"/>
</dbReference>
<accession>A0ABU6J5B5</accession>
<feature type="compositionally biased region" description="Polar residues" evidence="1">
    <location>
        <begin position="1"/>
        <end position="14"/>
    </location>
</feature>
<proteinExistence type="predicted"/>
<evidence type="ECO:0000313" key="2">
    <source>
        <dbReference type="EMBL" id="MEC4718512.1"/>
    </source>
</evidence>
<feature type="region of interest" description="Disordered" evidence="1">
    <location>
        <begin position="1"/>
        <end position="52"/>
    </location>
</feature>
<sequence length="73" mass="7803">MGTPSVNNKSGSNYTPPPEGEKGGCSKKAGGEKGGEKGMPDPEQMKNMPPDLLQQFMELLNQIQSSQNQNVPI</sequence>
<feature type="compositionally biased region" description="Basic and acidic residues" evidence="1">
    <location>
        <begin position="19"/>
        <end position="44"/>
    </location>
</feature>
<dbReference type="Proteomes" id="UP001352263">
    <property type="component" value="Unassembled WGS sequence"/>
</dbReference>
<keyword evidence="3" id="KW-1185">Reference proteome</keyword>
<reference evidence="2 3" key="1">
    <citation type="submission" date="2023-10" db="EMBL/GenBank/DDBJ databases">
        <title>Noviherbaspirillum sp. CPCC 100848 genome assembly.</title>
        <authorList>
            <person name="Li X.Y."/>
            <person name="Fang X.M."/>
        </authorList>
    </citation>
    <scope>NUCLEOTIDE SEQUENCE [LARGE SCALE GENOMIC DNA]</scope>
    <source>
        <strain evidence="2 3">CPCC 100848</strain>
    </source>
</reference>
<protein>
    <submittedName>
        <fullName evidence="2">Uncharacterized protein</fullName>
    </submittedName>
</protein>
<organism evidence="2 3">
    <name type="scientific">Noviherbaspirillum album</name>
    <dbReference type="NCBI Taxonomy" id="3080276"/>
    <lineage>
        <taxon>Bacteria</taxon>
        <taxon>Pseudomonadati</taxon>
        <taxon>Pseudomonadota</taxon>
        <taxon>Betaproteobacteria</taxon>
        <taxon>Burkholderiales</taxon>
        <taxon>Oxalobacteraceae</taxon>
        <taxon>Noviherbaspirillum</taxon>
    </lineage>
</organism>
<gene>
    <name evidence="2" type="ORF">RY831_05095</name>
</gene>
<evidence type="ECO:0000256" key="1">
    <source>
        <dbReference type="SAM" id="MobiDB-lite"/>
    </source>
</evidence>
<dbReference type="RefSeq" id="WP_326505248.1">
    <property type="nucleotide sequence ID" value="NZ_JAWIIV010000003.1"/>
</dbReference>
<name>A0ABU6J5B5_9BURK</name>